<sequence length="421" mass="49691">MKYAQPNHKHTYLNLYFQVHQPRRLRNFEFFDIGTSRSYFNGDLNRFLINRIAHNCYLPANNMLLQLIKANPAIKITFSISGTALDQFNLYAPQVIESFRELAKTGCVEFLGETYYHSLSFLINEEEFCDQIKQHSKKIREYFGIQPSIFRNTELLYSNYIAKIVTKLGFKGIYLEGVERLFEDLDQNKLFKHPHLPIILFPRNYILSDDIAFRYSNTNWSEWPLTATKYISWLENLTNPGNFICIGMDYETLGEHHRKEEGIFAFMEEFISKAANSSVMEFLNPTRAMEILPAKYSISSPGITSWADVRKDKTAWLGNELQRDAFASLKKLNPLIKKVKNPALIRDYKYLQTSDHFYYMSKETDDDGQVHQYFSHYNSAYEAFLNYMNVLADLEWRIKQEIKYSVRRNRKRVLKKVKRKS</sequence>
<organism evidence="4 5">
    <name type="scientific">Antarcticibacterium arcticum</name>
    <dbReference type="NCBI Taxonomy" id="2585771"/>
    <lineage>
        <taxon>Bacteria</taxon>
        <taxon>Pseudomonadati</taxon>
        <taxon>Bacteroidota</taxon>
        <taxon>Flavobacteriia</taxon>
        <taxon>Flavobacteriales</taxon>
        <taxon>Flavobacteriaceae</taxon>
        <taxon>Antarcticibacterium</taxon>
    </lineage>
</organism>
<evidence type="ECO:0000256" key="1">
    <source>
        <dbReference type="ARBA" id="ARBA00006821"/>
    </source>
</evidence>
<evidence type="ECO:0000256" key="2">
    <source>
        <dbReference type="ARBA" id="ARBA00023277"/>
    </source>
</evidence>
<dbReference type="Gene3D" id="3.20.110.20">
    <property type="match status" value="1"/>
</dbReference>
<keyword evidence="2" id="KW-0119">Carbohydrate metabolism</keyword>
<gene>
    <name evidence="4" type="ORF">FK178_05645</name>
</gene>
<dbReference type="Proteomes" id="UP000321954">
    <property type="component" value="Chromosome"/>
</dbReference>
<dbReference type="Pfam" id="PF03065">
    <property type="entry name" value="Glyco_hydro_57"/>
    <property type="match status" value="1"/>
</dbReference>
<evidence type="ECO:0000259" key="3">
    <source>
        <dbReference type="Pfam" id="PF03065"/>
    </source>
</evidence>
<dbReference type="InterPro" id="IPR004300">
    <property type="entry name" value="Glyco_hydro_57_N"/>
</dbReference>
<dbReference type="EMBL" id="CP042476">
    <property type="protein sequence ID" value="QED37224.1"/>
    <property type="molecule type" value="Genomic_DNA"/>
</dbReference>
<dbReference type="SUPFAM" id="SSF88713">
    <property type="entry name" value="Glycoside hydrolase/deacetylase"/>
    <property type="match status" value="1"/>
</dbReference>
<dbReference type="KEGG" id="anp:FK178_05645"/>
<comment type="similarity">
    <text evidence="1">Belongs to the glycosyl hydrolase 57 family.</text>
</comment>
<dbReference type="InterPro" id="IPR052046">
    <property type="entry name" value="GH57_Enzymes"/>
</dbReference>
<dbReference type="OrthoDB" id="138256at2"/>
<dbReference type="RefSeq" id="WP_146831926.1">
    <property type="nucleotide sequence ID" value="NZ_CP042476.1"/>
</dbReference>
<evidence type="ECO:0000313" key="5">
    <source>
        <dbReference type="Proteomes" id="UP000321954"/>
    </source>
</evidence>
<dbReference type="InterPro" id="IPR011330">
    <property type="entry name" value="Glyco_hydro/deAcase_b/a-brl"/>
</dbReference>
<accession>A0A5B8YHF0</accession>
<keyword evidence="5" id="KW-1185">Reference proteome</keyword>
<dbReference type="CDD" id="cd10795">
    <property type="entry name" value="GH57N_MJA1_like"/>
    <property type="match status" value="1"/>
</dbReference>
<dbReference type="GO" id="GO:0005975">
    <property type="term" value="P:carbohydrate metabolic process"/>
    <property type="evidence" value="ECO:0007669"/>
    <property type="project" value="InterPro"/>
</dbReference>
<dbReference type="GO" id="GO:0003824">
    <property type="term" value="F:catalytic activity"/>
    <property type="evidence" value="ECO:0007669"/>
    <property type="project" value="InterPro"/>
</dbReference>
<proteinExistence type="inferred from homology"/>
<evidence type="ECO:0000313" key="4">
    <source>
        <dbReference type="EMBL" id="QED37224.1"/>
    </source>
</evidence>
<protein>
    <submittedName>
        <fullName evidence="4">Polysaccharide deacetylase family protein</fullName>
    </submittedName>
</protein>
<feature type="domain" description="Glycoside hydrolase family 57 N-terminal" evidence="3">
    <location>
        <begin position="15"/>
        <end position="298"/>
    </location>
</feature>
<name>A0A5B8YHF0_9FLAO</name>
<dbReference type="PANTHER" id="PTHR36306:SF1">
    <property type="entry name" value="ALPHA-AMYLASE-RELATED"/>
    <property type="match status" value="1"/>
</dbReference>
<reference evidence="4 5" key="1">
    <citation type="submission" date="2019-08" db="EMBL/GenBank/DDBJ databases">
        <title>Antarcticibacterium arcticum sp. nov., a bacterium isolated from marine sediment of the Canadian Beaufort Sea.</title>
        <authorList>
            <person name="Lee Y.M."/>
            <person name="Baek K."/>
            <person name="Lee D.-H."/>
            <person name="Shin S.C."/>
            <person name="Jin Y.K."/>
            <person name="Park Y."/>
        </authorList>
    </citation>
    <scope>NUCLEOTIDE SEQUENCE [LARGE SCALE GENOMIC DNA]</scope>
    <source>
        <strain evidence="4 5">PAMC 28998</strain>
    </source>
</reference>
<dbReference type="PANTHER" id="PTHR36306">
    <property type="entry name" value="ALPHA-AMYLASE-RELATED-RELATED"/>
    <property type="match status" value="1"/>
</dbReference>
<dbReference type="AlphaFoldDB" id="A0A5B8YHF0"/>